<dbReference type="SUPFAM" id="SSF50978">
    <property type="entry name" value="WD40 repeat-like"/>
    <property type="match status" value="1"/>
</dbReference>
<evidence type="ECO:0000256" key="8">
    <source>
        <dbReference type="ARBA" id="ARBA00023175"/>
    </source>
</evidence>
<dbReference type="PANTHER" id="PTHR12442:SF11">
    <property type="entry name" value="DYNEIN AXONEMAL INTERMEDIATE CHAIN 1"/>
    <property type="match status" value="1"/>
</dbReference>
<comment type="subcellular location">
    <subcellularLocation>
        <location evidence="1">Cytoplasm</location>
        <location evidence="1">Cytoskeleton</location>
        <location evidence="1">Cilium axoneme</location>
    </subcellularLocation>
</comment>
<keyword evidence="6" id="KW-0677">Repeat</keyword>
<feature type="compositionally biased region" description="Acidic residues" evidence="12">
    <location>
        <begin position="145"/>
        <end position="157"/>
    </location>
</feature>
<dbReference type="InterPro" id="IPR050687">
    <property type="entry name" value="Dynein_IC"/>
</dbReference>
<feature type="region of interest" description="Disordered" evidence="12">
    <location>
        <begin position="1"/>
        <end position="21"/>
    </location>
</feature>
<dbReference type="InterPro" id="IPR036322">
    <property type="entry name" value="WD40_repeat_dom_sf"/>
</dbReference>
<evidence type="ECO:0000256" key="10">
    <source>
        <dbReference type="ARBA" id="ARBA00023273"/>
    </source>
</evidence>
<comment type="similarity">
    <text evidence="2">Belongs to the dynein intermediate chain family.</text>
</comment>
<feature type="repeat" description="WD" evidence="11">
    <location>
        <begin position="542"/>
        <end position="575"/>
    </location>
</feature>
<evidence type="ECO:0000256" key="6">
    <source>
        <dbReference type="ARBA" id="ARBA00022737"/>
    </source>
</evidence>
<dbReference type="SMART" id="SM00320">
    <property type="entry name" value="WD40"/>
    <property type="match status" value="4"/>
</dbReference>
<dbReference type="InterPro" id="IPR001680">
    <property type="entry name" value="WD40_rpt"/>
</dbReference>
<evidence type="ECO:0000256" key="11">
    <source>
        <dbReference type="PROSITE-ProRule" id="PRU00221"/>
    </source>
</evidence>
<keyword evidence="5" id="KW-0493">Microtubule</keyword>
<dbReference type="RefSeq" id="XP_017769479.1">
    <property type="nucleotide sequence ID" value="XM_017913990.1"/>
</dbReference>
<dbReference type="Proteomes" id="UP000695000">
    <property type="component" value="Unplaced"/>
</dbReference>
<evidence type="ECO:0000313" key="14">
    <source>
        <dbReference type="RefSeq" id="XP_017769479.1"/>
    </source>
</evidence>
<evidence type="ECO:0000256" key="9">
    <source>
        <dbReference type="ARBA" id="ARBA00023212"/>
    </source>
</evidence>
<keyword evidence="8" id="KW-0505">Motor protein</keyword>
<dbReference type="GeneID" id="108557469"/>
<evidence type="ECO:0000256" key="4">
    <source>
        <dbReference type="ARBA" id="ARBA00022574"/>
    </source>
</evidence>
<dbReference type="Gene3D" id="2.130.10.10">
    <property type="entry name" value="YVTN repeat-like/Quinoprotein amine dehydrogenase"/>
    <property type="match status" value="2"/>
</dbReference>
<feature type="compositionally biased region" description="Basic residues" evidence="12">
    <location>
        <begin position="1"/>
        <end position="12"/>
    </location>
</feature>
<evidence type="ECO:0000313" key="13">
    <source>
        <dbReference type="Proteomes" id="UP000695000"/>
    </source>
</evidence>
<sequence length="719" mass="82702">MPPKPATKKKKVASPNRVEVDDDLEEWKKSKQLLKPKDQIELQDFELKELVGRTLVMTNNQIPNNIVEFSYVEKSFIPVPQVTNYIVAYECRGTIIHRDTEEAKAIIAGTDGEDGGMLNVYKSLIFTPIGSEEFEDKDKEKDEEAPAEQEDVGESEGVEAPVEEKADEEKKEEEEEIKPVSAKKLTNQFNFCERAALTYTQPPRMQETQTTPPPVKTFSGNVLQWIIYDSYQIDYAEQLEEKERERERKEKDKAPVSKYLGPPRKSKKKLPVKKGFSEEQEMRIFECWKVLERMINLNTYDEIAKDYRYWEDPSDEFREEEGTLLPLWKYSYDKTKKHTVTHICWNPWYYDLFIVCFGYLEFLKPLTEGFICLFTIKNPSYPETICLTESAVMCSDIHPKYPYMMVCGMFDGNIQVYNIQASAKQPAYMTKSHETKHSGIIWAIKWVPDLPDGELNFYSVSNDGKVNNYVLMQTELSLTTIINLYLDRDAAAGPDGTLVKLKACATYIVLHPSNPIVYMVGTEEGLIYKCSINYNAQYLMTYQAHTMPVYKIHYNKYNSSVFISCSGDWRIKIWEDNRADPLFVFDLGASVMDVEWAPYSSTVFGAVTAEGKVYVYDLNVNKYKPICTQAVVSKKRNKLTTIAFNYNMPIVIVGDDKGMVTCVKLSPNLRVPCKPPKKQQHLDQWTLQCMKLDRLLALVREPSVLAVHTDISVSDKSTI</sequence>
<organism evidence="13 14">
    <name type="scientific">Nicrophorus vespilloides</name>
    <name type="common">Boreal carrion beetle</name>
    <dbReference type="NCBI Taxonomy" id="110193"/>
    <lineage>
        <taxon>Eukaryota</taxon>
        <taxon>Metazoa</taxon>
        <taxon>Ecdysozoa</taxon>
        <taxon>Arthropoda</taxon>
        <taxon>Hexapoda</taxon>
        <taxon>Insecta</taxon>
        <taxon>Pterygota</taxon>
        <taxon>Neoptera</taxon>
        <taxon>Endopterygota</taxon>
        <taxon>Coleoptera</taxon>
        <taxon>Polyphaga</taxon>
        <taxon>Staphyliniformia</taxon>
        <taxon>Silphidae</taxon>
        <taxon>Nicrophorinae</taxon>
        <taxon>Nicrophorus</taxon>
    </lineage>
</organism>
<keyword evidence="4 11" id="KW-0853">WD repeat</keyword>
<feature type="region of interest" description="Disordered" evidence="12">
    <location>
        <begin position="244"/>
        <end position="272"/>
    </location>
</feature>
<evidence type="ECO:0000256" key="3">
    <source>
        <dbReference type="ARBA" id="ARBA00022490"/>
    </source>
</evidence>
<feature type="region of interest" description="Disordered" evidence="12">
    <location>
        <begin position="132"/>
        <end position="179"/>
    </location>
</feature>
<dbReference type="Pfam" id="PF00400">
    <property type="entry name" value="WD40"/>
    <property type="match status" value="1"/>
</dbReference>
<name>A0ABM1M4H9_NICVS</name>
<reference evidence="14" key="1">
    <citation type="submission" date="2025-08" db="UniProtKB">
        <authorList>
            <consortium name="RefSeq"/>
        </authorList>
    </citation>
    <scope>IDENTIFICATION</scope>
    <source>
        <tissue evidence="14">Whole Larva</tissue>
    </source>
</reference>
<evidence type="ECO:0000256" key="5">
    <source>
        <dbReference type="ARBA" id="ARBA00022701"/>
    </source>
</evidence>
<dbReference type="PROSITE" id="PS50082">
    <property type="entry name" value="WD_REPEATS_2"/>
    <property type="match status" value="1"/>
</dbReference>
<keyword evidence="3" id="KW-0963">Cytoplasm</keyword>
<keyword evidence="10" id="KW-0966">Cell projection</keyword>
<feature type="compositionally biased region" description="Basic and acidic residues" evidence="12">
    <location>
        <begin position="244"/>
        <end position="255"/>
    </location>
</feature>
<evidence type="ECO:0000256" key="2">
    <source>
        <dbReference type="ARBA" id="ARBA00011059"/>
    </source>
</evidence>
<evidence type="ECO:0000256" key="1">
    <source>
        <dbReference type="ARBA" id="ARBA00004430"/>
    </source>
</evidence>
<keyword evidence="7" id="KW-0243">Dynein</keyword>
<dbReference type="InterPro" id="IPR015943">
    <property type="entry name" value="WD40/YVTN_repeat-like_dom_sf"/>
</dbReference>
<gene>
    <name evidence="14" type="primary">LOC108557469</name>
</gene>
<keyword evidence="13" id="KW-1185">Reference proteome</keyword>
<proteinExistence type="inferred from homology"/>
<evidence type="ECO:0000256" key="7">
    <source>
        <dbReference type="ARBA" id="ARBA00023017"/>
    </source>
</evidence>
<accession>A0ABM1M4H9</accession>
<evidence type="ECO:0000256" key="12">
    <source>
        <dbReference type="SAM" id="MobiDB-lite"/>
    </source>
</evidence>
<keyword evidence="9" id="KW-0206">Cytoskeleton</keyword>
<dbReference type="PANTHER" id="PTHR12442">
    <property type="entry name" value="DYNEIN INTERMEDIATE CHAIN"/>
    <property type="match status" value="1"/>
</dbReference>
<protein>
    <submittedName>
        <fullName evidence="14">Dynein intermediate chain 2, ciliary</fullName>
    </submittedName>
</protein>